<keyword evidence="3" id="KW-1185">Reference proteome</keyword>
<evidence type="ECO:0000256" key="1">
    <source>
        <dbReference type="SAM" id="Phobius"/>
    </source>
</evidence>
<evidence type="ECO:0000313" key="3">
    <source>
        <dbReference type="Proteomes" id="UP000474757"/>
    </source>
</evidence>
<dbReference type="AlphaFoldDB" id="A0A6B2JU85"/>
<evidence type="ECO:0000313" key="2">
    <source>
        <dbReference type="EMBL" id="NDV01495.1"/>
    </source>
</evidence>
<organism evidence="2 3">
    <name type="scientific">Pseudoroseicyclus tamaricis</name>
    <dbReference type="NCBI Taxonomy" id="2705421"/>
    <lineage>
        <taxon>Bacteria</taxon>
        <taxon>Pseudomonadati</taxon>
        <taxon>Pseudomonadota</taxon>
        <taxon>Alphaproteobacteria</taxon>
        <taxon>Rhodobacterales</taxon>
        <taxon>Paracoccaceae</taxon>
        <taxon>Pseudoroseicyclus</taxon>
    </lineage>
</organism>
<feature type="transmembrane region" description="Helical" evidence="1">
    <location>
        <begin position="37"/>
        <end position="54"/>
    </location>
</feature>
<dbReference type="Proteomes" id="UP000474757">
    <property type="component" value="Unassembled WGS sequence"/>
</dbReference>
<reference evidence="2 3" key="1">
    <citation type="submission" date="2020-02" db="EMBL/GenBank/DDBJ databases">
        <title>Pseudoroseicyclus tamarix, sp. nov., isolated from offshore sediment of a Tamarix chinensis forest.</title>
        <authorList>
            <person name="Gai Y."/>
        </authorList>
    </citation>
    <scope>NUCLEOTIDE SEQUENCE [LARGE SCALE GENOMIC DNA]</scope>
    <source>
        <strain evidence="2 3">CLL3-39</strain>
    </source>
</reference>
<accession>A0A6B2JU85</accession>
<feature type="transmembrane region" description="Helical" evidence="1">
    <location>
        <begin position="94"/>
        <end position="113"/>
    </location>
</feature>
<comment type="caution">
    <text evidence="2">The sequence shown here is derived from an EMBL/GenBank/DDBJ whole genome shotgun (WGS) entry which is preliminary data.</text>
</comment>
<gene>
    <name evidence="2" type="ORF">GZA08_11015</name>
</gene>
<proteinExistence type="predicted"/>
<sequence>MQFFMRWSFAGLLVAMTYNPTPWNYLSWFARHRLDQLPLAAVMGLALAIGYVVTLRATVRALGLTGVLLVLGLVAAVTWLALDQGWLTLQTPDGRIWLAIFAASAVLGIGLSWSMVRGHAPEGAGAS</sequence>
<feature type="transmembrane region" description="Helical" evidence="1">
    <location>
        <begin position="61"/>
        <end position="82"/>
    </location>
</feature>
<dbReference type="InterPro" id="IPR045387">
    <property type="entry name" value="DUF6524"/>
</dbReference>
<keyword evidence="1" id="KW-0812">Transmembrane</keyword>
<dbReference type="Pfam" id="PF20134">
    <property type="entry name" value="DUF6524"/>
    <property type="match status" value="1"/>
</dbReference>
<protein>
    <submittedName>
        <fullName evidence="2">Uncharacterized protein</fullName>
    </submittedName>
</protein>
<feature type="transmembrane region" description="Helical" evidence="1">
    <location>
        <begin position="7"/>
        <end position="25"/>
    </location>
</feature>
<keyword evidence="1" id="KW-1133">Transmembrane helix</keyword>
<name>A0A6B2JU85_9RHOB</name>
<dbReference type="EMBL" id="JAAGAB010000002">
    <property type="protein sequence ID" value="NDV01495.1"/>
    <property type="molecule type" value="Genomic_DNA"/>
</dbReference>
<keyword evidence="1" id="KW-0472">Membrane</keyword>